<gene>
    <name evidence="2" type="ORF">F5878DRAFT_657394</name>
</gene>
<evidence type="ECO:0000256" key="1">
    <source>
        <dbReference type="SAM" id="MobiDB-lite"/>
    </source>
</evidence>
<organism evidence="2 3">
    <name type="scientific">Lentinula raphanica</name>
    <dbReference type="NCBI Taxonomy" id="153919"/>
    <lineage>
        <taxon>Eukaryota</taxon>
        <taxon>Fungi</taxon>
        <taxon>Dikarya</taxon>
        <taxon>Basidiomycota</taxon>
        <taxon>Agaricomycotina</taxon>
        <taxon>Agaricomycetes</taxon>
        <taxon>Agaricomycetidae</taxon>
        <taxon>Agaricales</taxon>
        <taxon>Marasmiineae</taxon>
        <taxon>Omphalotaceae</taxon>
        <taxon>Lentinula</taxon>
    </lineage>
</organism>
<dbReference type="AlphaFoldDB" id="A0AA38UI50"/>
<name>A0AA38UI50_9AGAR</name>
<dbReference type="Proteomes" id="UP001163846">
    <property type="component" value="Unassembled WGS sequence"/>
</dbReference>
<reference evidence="2" key="1">
    <citation type="submission" date="2022-08" db="EMBL/GenBank/DDBJ databases">
        <authorList>
            <consortium name="DOE Joint Genome Institute"/>
            <person name="Min B."/>
            <person name="Riley R."/>
            <person name="Sierra-Patev S."/>
            <person name="Naranjo-Ortiz M."/>
            <person name="Looney B."/>
            <person name="Konkel Z."/>
            <person name="Slot J.C."/>
            <person name="Sakamoto Y."/>
            <person name="Steenwyk J.L."/>
            <person name="Rokas A."/>
            <person name="Carro J."/>
            <person name="Camarero S."/>
            <person name="Ferreira P."/>
            <person name="Molpeceres G."/>
            <person name="Ruiz-Duenas F.J."/>
            <person name="Serrano A."/>
            <person name="Henrissat B."/>
            <person name="Drula E."/>
            <person name="Hughes K.W."/>
            <person name="Mata J.L."/>
            <person name="Ishikawa N.K."/>
            <person name="Vargas-Isla R."/>
            <person name="Ushijima S."/>
            <person name="Smith C.A."/>
            <person name="Ahrendt S."/>
            <person name="Andreopoulos W."/>
            <person name="He G."/>
            <person name="Labutti K."/>
            <person name="Lipzen A."/>
            <person name="Ng V."/>
            <person name="Sandor L."/>
            <person name="Barry K."/>
            <person name="Martinez A.T."/>
            <person name="Xiao Y."/>
            <person name="Gibbons J.G."/>
            <person name="Terashima K."/>
            <person name="Hibbett D.S."/>
            <person name="Grigoriev I.V."/>
        </authorList>
    </citation>
    <scope>NUCLEOTIDE SEQUENCE</scope>
    <source>
        <strain evidence="2">TFB9207</strain>
    </source>
</reference>
<feature type="region of interest" description="Disordered" evidence="1">
    <location>
        <begin position="116"/>
        <end position="151"/>
    </location>
</feature>
<proteinExistence type="predicted"/>
<feature type="compositionally biased region" description="Basic and acidic residues" evidence="1">
    <location>
        <begin position="22"/>
        <end position="33"/>
    </location>
</feature>
<protein>
    <submittedName>
        <fullName evidence="2">Uncharacterized protein</fullName>
    </submittedName>
</protein>
<feature type="compositionally biased region" description="Basic residues" evidence="1">
    <location>
        <begin position="365"/>
        <end position="377"/>
    </location>
</feature>
<feature type="region of interest" description="Disordered" evidence="1">
    <location>
        <begin position="326"/>
        <end position="377"/>
    </location>
</feature>
<evidence type="ECO:0000313" key="2">
    <source>
        <dbReference type="EMBL" id="KAJ3842667.1"/>
    </source>
</evidence>
<feature type="compositionally biased region" description="Polar residues" evidence="1">
    <location>
        <begin position="1"/>
        <end position="11"/>
    </location>
</feature>
<evidence type="ECO:0000313" key="3">
    <source>
        <dbReference type="Proteomes" id="UP001163846"/>
    </source>
</evidence>
<keyword evidence="3" id="KW-1185">Reference proteome</keyword>
<accession>A0AA38UI50</accession>
<comment type="caution">
    <text evidence="2">The sequence shown here is derived from an EMBL/GenBank/DDBJ whole genome shotgun (WGS) entry which is preliminary data.</text>
</comment>
<sequence length="377" mass="43614">MTQDPSSTQPGLSYYQDPSFARSDRVHRTHTDANKDNIAKMNWRSKLWFNEGVGNRNEKRRARRLIENDVSDVESFLSFDEEEVFEDMKNNSSHWDNFKKLLPTSLQILFSQRMIQQSPPGSQGPLDSTSSTTADPTLDTRQPKPDFIPLSRDDINSNALSTFPPQLLHLADHDFQIPLTWFTTKNQRWLASNMHTFKFTALTHSPDKPRVLDIEDVSKKMDNSPDAGPSREEDLRFEEWRTAMDNLLKFEVAVYKKESAARPVFLAEHMRFFDKPDAGESYPFWIGMEIRLRREHYACKVAFDRMTYVTEYSHCFKSWEDSKKAPVLSGRIPSSSSSSTYRHQPYPPKQPFPSSSNGTPPPALRRMRKSGPHTQRT</sequence>
<feature type="region of interest" description="Disordered" evidence="1">
    <location>
        <begin position="1"/>
        <end position="33"/>
    </location>
</feature>
<dbReference type="EMBL" id="MU805998">
    <property type="protein sequence ID" value="KAJ3842667.1"/>
    <property type="molecule type" value="Genomic_DNA"/>
</dbReference>
<feature type="compositionally biased region" description="Polar residues" evidence="1">
    <location>
        <begin position="116"/>
        <end position="135"/>
    </location>
</feature>